<feature type="compositionally biased region" description="Basic and acidic residues" evidence="14">
    <location>
        <begin position="471"/>
        <end position="488"/>
    </location>
</feature>
<dbReference type="GeneID" id="68114864"/>
<evidence type="ECO:0000256" key="12">
    <source>
        <dbReference type="ARBA" id="ARBA00048679"/>
    </source>
</evidence>
<comment type="caution">
    <text evidence="16">The sequence shown here is derived from an EMBL/GenBank/DDBJ whole genome shotgun (WGS) entry which is preliminary data.</text>
</comment>
<name>A0A6A5C988_NAEFO</name>
<dbReference type="InterPro" id="IPR008271">
    <property type="entry name" value="Ser/Thr_kinase_AS"/>
</dbReference>
<proteinExistence type="inferred from homology"/>
<feature type="compositionally biased region" description="Polar residues" evidence="14">
    <location>
        <begin position="700"/>
        <end position="719"/>
    </location>
</feature>
<dbReference type="PANTHER" id="PTHR44899">
    <property type="entry name" value="CAMK FAMILY PROTEIN KINASE"/>
    <property type="match status" value="1"/>
</dbReference>
<feature type="binding site" evidence="13">
    <location>
        <position position="57"/>
    </location>
    <ligand>
        <name>ATP</name>
        <dbReference type="ChEBI" id="CHEBI:30616"/>
    </ligand>
</feature>
<dbReference type="GO" id="GO:0004674">
    <property type="term" value="F:protein serine/threonine kinase activity"/>
    <property type="evidence" value="ECO:0007669"/>
    <property type="project" value="UniProtKB-KW"/>
</dbReference>
<dbReference type="Proteomes" id="UP000444721">
    <property type="component" value="Unassembled WGS sequence"/>
</dbReference>
<evidence type="ECO:0000313" key="17">
    <source>
        <dbReference type="Proteomes" id="UP000444721"/>
    </source>
</evidence>
<dbReference type="Gene3D" id="1.10.510.10">
    <property type="entry name" value="Transferase(Phosphotransferase) domain 1"/>
    <property type="match status" value="1"/>
</dbReference>
<feature type="region of interest" description="Disordered" evidence="14">
    <location>
        <begin position="1"/>
        <end position="22"/>
    </location>
</feature>
<evidence type="ECO:0000259" key="15">
    <source>
        <dbReference type="PROSITE" id="PS50011"/>
    </source>
</evidence>
<evidence type="ECO:0000256" key="10">
    <source>
        <dbReference type="ARBA" id="ARBA00022842"/>
    </source>
</evidence>
<dbReference type="GO" id="GO:0046872">
    <property type="term" value="F:metal ion binding"/>
    <property type="evidence" value="ECO:0007669"/>
    <property type="project" value="UniProtKB-KW"/>
</dbReference>
<keyword evidence="6" id="KW-0479">Metal-binding</keyword>
<protein>
    <recommendedName>
        <fullName evidence="3">non-specific serine/threonine protein kinase</fullName>
        <ecNumber evidence="3">2.7.11.1</ecNumber>
    </recommendedName>
</protein>
<dbReference type="PROSITE" id="PS00108">
    <property type="entry name" value="PROTEIN_KINASE_ST"/>
    <property type="match status" value="1"/>
</dbReference>
<organism evidence="16 17">
    <name type="scientific">Naegleria fowleri</name>
    <name type="common">Brain eating amoeba</name>
    <dbReference type="NCBI Taxonomy" id="5763"/>
    <lineage>
        <taxon>Eukaryota</taxon>
        <taxon>Discoba</taxon>
        <taxon>Heterolobosea</taxon>
        <taxon>Tetramitia</taxon>
        <taxon>Eutetramitia</taxon>
        <taxon>Vahlkampfiidae</taxon>
        <taxon>Naegleria</taxon>
    </lineage>
</organism>
<dbReference type="VEuPathDB" id="AmoebaDB:FDP41_007646"/>
<dbReference type="VEuPathDB" id="AmoebaDB:NF0016120"/>
<evidence type="ECO:0000256" key="14">
    <source>
        <dbReference type="SAM" id="MobiDB-lite"/>
    </source>
</evidence>
<reference evidence="16 17" key="1">
    <citation type="journal article" date="2019" name="Sci. Rep.">
        <title>Nanopore sequencing improves the draft genome of the human pathogenic amoeba Naegleria fowleri.</title>
        <authorList>
            <person name="Liechti N."/>
            <person name="Schurch N."/>
            <person name="Bruggmann R."/>
            <person name="Wittwer M."/>
        </authorList>
    </citation>
    <scope>NUCLEOTIDE SEQUENCE [LARGE SCALE GENOMIC DNA]</scope>
    <source>
        <strain evidence="16 17">ATCC 30894</strain>
    </source>
</reference>
<evidence type="ECO:0000256" key="11">
    <source>
        <dbReference type="ARBA" id="ARBA00047899"/>
    </source>
</evidence>
<dbReference type="InterPro" id="IPR017441">
    <property type="entry name" value="Protein_kinase_ATP_BS"/>
</dbReference>
<dbReference type="PANTHER" id="PTHR44899:SF3">
    <property type="entry name" value="SERINE_THREONINE-PROTEIN KINASE NEK1"/>
    <property type="match status" value="1"/>
</dbReference>
<evidence type="ECO:0000256" key="3">
    <source>
        <dbReference type="ARBA" id="ARBA00012513"/>
    </source>
</evidence>
<dbReference type="FunFam" id="3.30.200.20:FF:000097">
    <property type="entry name" value="Probable serine/threonine-protein kinase nek1"/>
    <property type="match status" value="1"/>
</dbReference>
<evidence type="ECO:0000256" key="5">
    <source>
        <dbReference type="ARBA" id="ARBA00022679"/>
    </source>
</evidence>
<dbReference type="InterPro" id="IPR000719">
    <property type="entry name" value="Prot_kinase_dom"/>
</dbReference>
<comment type="catalytic activity">
    <reaction evidence="12">
        <text>L-seryl-[protein] + ATP = O-phospho-L-seryl-[protein] + ADP + H(+)</text>
        <dbReference type="Rhea" id="RHEA:17989"/>
        <dbReference type="Rhea" id="RHEA-COMP:9863"/>
        <dbReference type="Rhea" id="RHEA-COMP:11604"/>
        <dbReference type="ChEBI" id="CHEBI:15378"/>
        <dbReference type="ChEBI" id="CHEBI:29999"/>
        <dbReference type="ChEBI" id="CHEBI:30616"/>
        <dbReference type="ChEBI" id="CHEBI:83421"/>
        <dbReference type="ChEBI" id="CHEBI:456216"/>
        <dbReference type="EC" id="2.7.11.1"/>
    </reaction>
</comment>
<dbReference type="OMA" id="VMKRINM"/>
<dbReference type="Pfam" id="PF00069">
    <property type="entry name" value="Pkinase"/>
    <property type="match status" value="1"/>
</dbReference>
<dbReference type="GO" id="GO:0005524">
    <property type="term" value="F:ATP binding"/>
    <property type="evidence" value="ECO:0007669"/>
    <property type="project" value="UniProtKB-UniRule"/>
</dbReference>
<comment type="cofactor">
    <cofactor evidence="1">
        <name>Mg(2+)</name>
        <dbReference type="ChEBI" id="CHEBI:18420"/>
    </cofactor>
</comment>
<dbReference type="FunFam" id="1.10.510.10:FF:000172">
    <property type="entry name" value="serine/threonine-protein kinase Nek1 isoform X1"/>
    <property type="match status" value="1"/>
</dbReference>
<feature type="compositionally biased region" description="Basic and acidic residues" evidence="14">
    <location>
        <begin position="685"/>
        <end position="699"/>
    </location>
</feature>
<feature type="region of interest" description="Disordered" evidence="14">
    <location>
        <begin position="298"/>
        <end position="341"/>
    </location>
</feature>
<evidence type="ECO:0000256" key="6">
    <source>
        <dbReference type="ARBA" id="ARBA00022723"/>
    </source>
</evidence>
<evidence type="ECO:0000256" key="13">
    <source>
        <dbReference type="PROSITE-ProRule" id="PRU10141"/>
    </source>
</evidence>
<feature type="region of interest" description="Disordered" evidence="14">
    <location>
        <begin position="755"/>
        <end position="774"/>
    </location>
</feature>
<dbReference type="CDD" id="cd08215">
    <property type="entry name" value="STKc_Nek"/>
    <property type="match status" value="1"/>
</dbReference>
<dbReference type="OrthoDB" id="248923at2759"/>
<comment type="catalytic activity">
    <reaction evidence="11">
        <text>L-threonyl-[protein] + ATP = O-phospho-L-threonyl-[protein] + ADP + H(+)</text>
        <dbReference type="Rhea" id="RHEA:46608"/>
        <dbReference type="Rhea" id="RHEA-COMP:11060"/>
        <dbReference type="Rhea" id="RHEA-COMP:11605"/>
        <dbReference type="ChEBI" id="CHEBI:15378"/>
        <dbReference type="ChEBI" id="CHEBI:30013"/>
        <dbReference type="ChEBI" id="CHEBI:30616"/>
        <dbReference type="ChEBI" id="CHEBI:61977"/>
        <dbReference type="ChEBI" id="CHEBI:456216"/>
        <dbReference type="EC" id="2.7.11.1"/>
    </reaction>
</comment>
<evidence type="ECO:0000256" key="1">
    <source>
        <dbReference type="ARBA" id="ARBA00001946"/>
    </source>
</evidence>
<dbReference type="InterPro" id="IPR051131">
    <property type="entry name" value="NEK_Ser/Thr_kinase_NIMA"/>
</dbReference>
<dbReference type="EC" id="2.7.11.1" evidence="3"/>
<evidence type="ECO:0000256" key="2">
    <source>
        <dbReference type="ARBA" id="ARBA00010886"/>
    </source>
</evidence>
<feature type="compositionally biased region" description="Basic and acidic residues" evidence="14">
    <location>
        <begin position="555"/>
        <end position="592"/>
    </location>
</feature>
<gene>
    <name evidence="16" type="ORF">FDP41_007646</name>
</gene>
<keyword evidence="17" id="KW-1185">Reference proteome</keyword>
<dbReference type="PROSITE" id="PS00107">
    <property type="entry name" value="PROTEIN_KINASE_ATP"/>
    <property type="match status" value="1"/>
</dbReference>
<dbReference type="Gene3D" id="3.30.200.20">
    <property type="entry name" value="Phosphorylase Kinase, domain 1"/>
    <property type="match status" value="1"/>
</dbReference>
<evidence type="ECO:0000256" key="9">
    <source>
        <dbReference type="ARBA" id="ARBA00022840"/>
    </source>
</evidence>
<feature type="compositionally biased region" description="Polar residues" evidence="14">
    <location>
        <begin position="298"/>
        <end position="338"/>
    </location>
</feature>
<dbReference type="VEuPathDB" id="AmoebaDB:NfTy_006940"/>
<evidence type="ECO:0000256" key="8">
    <source>
        <dbReference type="ARBA" id="ARBA00022777"/>
    </source>
</evidence>
<dbReference type="AlphaFoldDB" id="A0A6A5C988"/>
<dbReference type="InterPro" id="IPR011009">
    <property type="entry name" value="Kinase-like_dom_sf"/>
</dbReference>
<accession>A0A6A5C988</accession>
<keyword evidence="10" id="KW-0460">Magnesium</keyword>
<evidence type="ECO:0000256" key="7">
    <source>
        <dbReference type="ARBA" id="ARBA00022741"/>
    </source>
</evidence>
<feature type="compositionally biased region" description="Polar residues" evidence="14">
    <location>
        <begin position="1"/>
        <end position="15"/>
    </location>
</feature>
<feature type="compositionally biased region" description="Basic and acidic residues" evidence="14">
    <location>
        <begin position="615"/>
        <end position="663"/>
    </location>
</feature>
<keyword evidence="9 13" id="KW-0067">ATP-binding</keyword>
<keyword evidence="7 13" id="KW-0547">Nucleotide-binding</keyword>
<keyword evidence="8" id="KW-0418">Kinase</keyword>
<comment type="similarity">
    <text evidence="2">Belongs to the protein kinase superfamily. NEK Ser/Thr protein kinase family. NIMA subfamily.</text>
</comment>
<keyword evidence="4" id="KW-0723">Serine/threonine-protein kinase</keyword>
<feature type="region of interest" description="Disordered" evidence="14">
    <location>
        <begin position="412"/>
        <end position="720"/>
    </location>
</feature>
<sequence length="884" mass="101615">MRANNNKGGSSSQPSAAELPSPQVFGDKNYKILKEIGSGSFGKAYLCDIKGKKYVMKRINMKELSDEEKQGALLEAQILQKLKHDNIIAYKEYFISSDKYLNIVMDYADGGDLFSKIKNSPSYFSEDQILDWFTQIALGLKHVHDCNILHRDLKTQNIFLTKSGKITIGDFGIAKILNSQTEFANTVIGTPYYLSPELCEDKPYNQKSDVWALGCVLYELTTRKHAFNGQNLPALVLKILKGTYPPIPPVYSSNLSDLISSMLQKDPDLRPSMSEILSLPFIQERVFKFILNKQQSAQNVSKPSSSLEDISKQEAASNNPRSVTPQNQPNEAQGNSDQKVLKKDPKWLEEKQREMDALFKQLHPSKQVPIDTLSKLQIRKHMEERKELKKEKLKGRKEYYEQLLEKKIAKPSAAGVMVSASAQNQPVASQQQAIPPRVSLPSNILPSKAQPTTQRQSPPQVPSSETKTSPKRNEDRPRPSKSQDDNEKTVYSLEEILNQQRKPPVKTKSSEPNGGSSKSKHSENVISKEEQRKDIKNKQDSERQKWLNNMNGNEAEDRKKKFLEEKKEEKRRRKEEEKRLKLEHKKKMDAIKGRKNQVRQMFGLDDGAPSVDDSQSFKKQEEAHKVMEPTEVELLKKKEEEEKERKRREQLEKQRQDFKEFIKNQKKKKKEDEIPVEIAIPHISESSKRSHDQNVDNHSDLASLNEQNTPKKQSSSQGKNVEVLIVESKPKHELVQAKSSPSKIINSQFEDLDLLPSKEGQSQPPTFDRNNGTPVELKFHTPIRKHEIDTSQLSPTELENLRKKQNELGVRIESLRSYCENKFGERTFMELYNFLRDFEFKENEDEDSQVHDGISRILGEEKSRLMPYIQKIHQLLFCEDLFYG</sequence>
<feature type="compositionally biased region" description="Polar residues" evidence="14">
    <location>
        <begin position="420"/>
        <end position="433"/>
    </location>
</feature>
<dbReference type="EMBL" id="VFQX01000004">
    <property type="protein sequence ID" value="KAF0983731.1"/>
    <property type="molecule type" value="Genomic_DNA"/>
</dbReference>
<feature type="compositionally biased region" description="Polar residues" evidence="14">
    <location>
        <begin position="440"/>
        <end position="467"/>
    </location>
</feature>
<dbReference type="RefSeq" id="XP_044568444.1">
    <property type="nucleotide sequence ID" value="XM_044711413.1"/>
</dbReference>
<feature type="compositionally biased region" description="Basic and acidic residues" evidence="14">
    <location>
        <begin position="520"/>
        <end position="545"/>
    </location>
</feature>
<feature type="domain" description="Protein kinase" evidence="15">
    <location>
        <begin position="30"/>
        <end position="282"/>
    </location>
</feature>
<dbReference type="SMART" id="SM00220">
    <property type="entry name" value="S_TKc"/>
    <property type="match status" value="1"/>
</dbReference>
<feature type="compositionally biased region" description="Polar residues" evidence="14">
    <location>
        <begin position="759"/>
        <end position="773"/>
    </location>
</feature>
<dbReference type="PROSITE" id="PS50011">
    <property type="entry name" value="PROTEIN_KINASE_DOM"/>
    <property type="match status" value="1"/>
</dbReference>
<keyword evidence="5" id="KW-0808">Transferase</keyword>
<evidence type="ECO:0000256" key="4">
    <source>
        <dbReference type="ARBA" id="ARBA00022527"/>
    </source>
</evidence>
<dbReference type="SUPFAM" id="SSF56112">
    <property type="entry name" value="Protein kinase-like (PK-like)"/>
    <property type="match status" value="1"/>
</dbReference>
<evidence type="ECO:0000313" key="16">
    <source>
        <dbReference type="EMBL" id="KAF0983731.1"/>
    </source>
</evidence>